<dbReference type="Gene3D" id="1.20.1340.10">
    <property type="entry name" value="dopa decarboxylase, N-terminal domain"/>
    <property type="match status" value="1"/>
</dbReference>
<keyword evidence="4 5" id="KW-0456">Lyase</keyword>
<evidence type="ECO:0000313" key="7">
    <source>
        <dbReference type="EMBL" id="KAJ8883622.1"/>
    </source>
</evidence>
<dbReference type="PRINTS" id="PR00800">
    <property type="entry name" value="YHDCRBOXLASE"/>
</dbReference>
<sequence length="523" mass="58888">MKVCNACRTVHFVAKSTGGRCPHQRQSFTTPTHVFQRKKESVRRRGERDRLTFTRSSAAARPSPCPPNRPAMDSHEFRQFARAAVDYVADYLDTIRDRAVLPSVDPGYLRRLVPEDAPIQPDSWQSVLADIERVIMPGVTHWQSPQFHAYFPTANSYPAVVADIISNSLGVIGFSWIASPACTELEMVVMDWLARMMDLPKHFLNSYPARSSDPRRVTEVSMEQRRNEKVRGDEISPKKPADQWHRLARLPGDATVKSEEIWAALNIEVLRSDEGEAMRVWSSAGTIGRGNGKTQRKPADQRHRSARFPHVKIQERVHWESNLGSASESTLVALLAAKERTLRRLRAQHPEWDEGEIKARLVSYSSDQSNSSVEKAGMLGSVPMRLLGTDNNCRLRGFTLREAIRKDKKAGFIPCCVVVTLGTTGTCAFDALDELGPICSEEDVWLHVDAAYAGAAFICPEYRHLMAGVEFADSFNINPHKWMLVNFDCSTMWVKDAGFLVDAFNVDRIYLEHNKQGLIPITE</sequence>
<dbReference type="InterPro" id="IPR015421">
    <property type="entry name" value="PyrdxlP-dep_Trfase_major"/>
</dbReference>
<dbReference type="InterPro" id="IPR021115">
    <property type="entry name" value="Pyridoxal-P_BS"/>
</dbReference>
<feature type="region of interest" description="Disordered" evidence="6">
    <location>
        <begin position="32"/>
        <end position="70"/>
    </location>
</feature>
<dbReference type="PANTHER" id="PTHR11999:SF60">
    <property type="entry name" value="3,4-DIHYDROXYPHENYLACETALDEHYDE SYNTHASE"/>
    <property type="match status" value="1"/>
</dbReference>
<reference evidence="7 8" key="1">
    <citation type="submission" date="2023-02" db="EMBL/GenBank/DDBJ databases">
        <title>LHISI_Scaffold_Assembly.</title>
        <authorList>
            <person name="Stuart O.P."/>
            <person name="Cleave R."/>
            <person name="Magrath M.J.L."/>
            <person name="Mikheyev A.S."/>
        </authorList>
    </citation>
    <scope>NUCLEOTIDE SEQUENCE [LARGE SCALE GENOMIC DNA]</scope>
    <source>
        <strain evidence="7">Daus_M_001</strain>
        <tissue evidence="7">Leg muscle</tissue>
    </source>
</reference>
<feature type="compositionally biased region" description="Basic and acidic residues" evidence="6">
    <location>
        <begin position="37"/>
        <end position="52"/>
    </location>
</feature>
<dbReference type="PANTHER" id="PTHR11999">
    <property type="entry name" value="GROUP II PYRIDOXAL-5-PHOSPHATE DECARBOXYLASE"/>
    <property type="match status" value="1"/>
</dbReference>
<evidence type="ECO:0000256" key="6">
    <source>
        <dbReference type="SAM" id="MobiDB-lite"/>
    </source>
</evidence>
<evidence type="ECO:0000256" key="3">
    <source>
        <dbReference type="ARBA" id="ARBA00022898"/>
    </source>
</evidence>
<dbReference type="SUPFAM" id="SSF53383">
    <property type="entry name" value="PLP-dependent transferases"/>
    <property type="match status" value="2"/>
</dbReference>
<comment type="cofactor">
    <cofactor evidence="1 5">
        <name>pyridoxal 5'-phosphate</name>
        <dbReference type="ChEBI" id="CHEBI:597326"/>
    </cofactor>
</comment>
<protein>
    <recommendedName>
        <fullName evidence="9">Aromatic-L-amino-acid decarboxylase</fullName>
    </recommendedName>
</protein>
<proteinExistence type="inferred from homology"/>
<keyword evidence="8" id="KW-1185">Reference proteome</keyword>
<comment type="caution">
    <text evidence="7">The sequence shown here is derived from an EMBL/GenBank/DDBJ whole genome shotgun (WGS) entry which is preliminary data.</text>
</comment>
<dbReference type="Pfam" id="PF00282">
    <property type="entry name" value="Pyridoxal_deC"/>
    <property type="match status" value="2"/>
</dbReference>
<evidence type="ECO:0000256" key="2">
    <source>
        <dbReference type="ARBA" id="ARBA00009533"/>
    </source>
</evidence>
<name>A0ABQ9HH21_9NEOP</name>
<accession>A0ABQ9HH21</accession>
<dbReference type="InterPro" id="IPR002129">
    <property type="entry name" value="PyrdxlP-dep_de-COase"/>
</dbReference>
<dbReference type="InterPro" id="IPR015424">
    <property type="entry name" value="PyrdxlP-dep_Trfase"/>
</dbReference>
<evidence type="ECO:0000256" key="5">
    <source>
        <dbReference type="RuleBase" id="RU000382"/>
    </source>
</evidence>
<feature type="region of interest" description="Disordered" evidence="6">
    <location>
        <begin position="215"/>
        <end position="238"/>
    </location>
</feature>
<gene>
    <name evidence="7" type="ORF">PR048_015467</name>
</gene>
<feature type="region of interest" description="Disordered" evidence="6">
    <location>
        <begin position="284"/>
        <end position="304"/>
    </location>
</feature>
<evidence type="ECO:0008006" key="9">
    <source>
        <dbReference type="Google" id="ProtNLM"/>
    </source>
</evidence>
<organism evidence="7 8">
    <name type="scientific">Dryococelus australis</name>
    <dbReference type="NCBI Taxonomy" id="614101"/>
    <lineage>
        <taxon>Eukaryota</taxon>
        <taxon>Metazoa</taxon>
        <taxon>Ecdysozoa</taxon>
        <taxon>Arthropoda</taxon>
        <taxon>Hexapoda</taxon>
        <taxon>Insecta</taxon>
        <taxon>Pterygota</taxon>
        <taxon>Neoptera</taxon>
        <taxon>Polyneoptera</taxon>
        <taxon>Phasmatodea</taxon>
        <taxon>Verophasmatodea</taxon>
        <taxon>Anareolatae</taxon>
        <taxon>Phasmatidae</taxon>
        <taxon>Eurycanthinae</taxon>
        <taxon>Dryococelus</taxon>
    </lineage>
</organism>
<dbReference type="InterPro" id="IPR010977">
    <property type="entry name" value="Aromatic_deC"/>
</dbReference>
<dbReference type="EMBL" id="JARBHB010000005">
    <property type="protein sequence ID" value="KAJ8883622.1"/>
    <property type="molecule type" value="Genomic_DNA"/>
</dbReference>
<comment type="similarity">
    <text evidence="2 5">Belongs to the group II decarboxylase family.</text>
</comment>
<evidence type="ECO:0000256" key="1">
    <source>
        <dbReference type="ARBA" id="ARBA00001933"/>
    </source>
</evidence>
<evidence type="ECO:0000256" key="4">
    <source>
        <dbReference type="ARBA" id="ARBA00023239"/>
    </source>
</evidence>
<dbReference type="PROSITE" id="PS00392">
    <property type="entry name" value="DDC_GAD_HDC_YDC"/>
    <property type="match status" value="1"/>
</dbReference>
<dbReference type="Proteomes" id="UP001159363">
    <property type="component" value="Chromosome 4"/>
</dbReference>
<keyword evidence="3 5" id="KW-0663">Pyridoxal phosphate</keyword>
<dbReference type="Gene3D" id="3.40.640.10">
    <property type="entry name" value="Type I PLP-dependent aspartate aminotransferase-like (Major domain)"/>
    <property type="match status" value="2"/>
</dbReference>
<evidence type="ECO:0000313" key="8">
    <source>
        <dbReference type="Proteomes" id="UP001159363"/>
    </source>
</evidence>